<dbReference type="GO" id="GO:0000105">
    <property type="term" value="P:L-histidine biosynthetic process"/>
    <property type="evidence" value="ECO:0007669"/>
    <property type="project" value="TreeGrafter"/>
</dbReference>
<dbReference type="GO" id="GO:0005829">
    <property type="term" value="C:cytosol"/>
    <property type="evidence" value="ECO:0007669"/>
    <property type="project" value="TreeGrafter"/>
</dbReference>
<proteinExistence type="predicted"/>
<dbReference type="InterPro" id="IPR012131">
    <property type="entry name" value="Hstdl_DH"/>
</dbReference>
<evidence type="ECO:0000313" key="2">
    <source>
        <dbReference type="EMBL" id="CAB4796146.1"/>
    </source>
</evidence>
<dbReference type="PANTHER" id="PTHR21256">
    <property type="entry name" value="HISTIDINOL DEHYDROGENASE HDH"/>
    <property type="match status" value="1"/>
</dbReference>
<accession>A0A6J6XLT2</accession>
<dbReference type="GO" id="GO:0004399">
    <property type="term" value="F:histidinol dehydrogenase activity"/>
    <property type="evidence" value="ECO:0007669"/>
    <property type="project" value="TreeGrafter"/>
</dbReference>
<dbReference type="GO" id="GO:0051287">
    <property type="term" value="F:NAD binding"/>
    <property type="evidence" value="ECO:0007669"/>
    <property type="project" value="InterPro"/>
</dbReference>
<dbReference type="GO" id="GO:0046872">
    <property type="term" value="F:metal ion binding"/>
    <property type="evidence" value="ECO:0007669"/>
    <property type="project" value="InterPro"/>
</dbReference>
<dbReference type="EMBL" id="CAFAAH010000095">
    <property type="protein sequence ID" value="CAB4796146.1"/>
    <property type="molecule type" value="Genomic_DNA"/>
</dbReference>
<keyword evidence="1" id="KW-0560">Oxidoreductase</keyword>
<evidence type="ECO:0000256" key="1">
    <source>
        <dbReference type="ARBA" id="ARBA00023002"/>
    </source>
</evidence>
<dbReference type="AlphaFoldDB" id="A0A6J6XLT2"/>
<protein>
    <submittedName>
        <fullName evidence="2">Unannotated protein</fullName>
    </submittedName>
</protein>
<gene>
    <name evidence="2" type="ORF">UFOPK2996_00798</name>
</gene>
<reference evidence="2" key="1">
    <citation type="submission" date="2020-05" db="EMBL/GenBank/DDBJ databases">
        <authorList>
            <person name="Chiriac C."/>
            <person name="Salcher M."/>
            <person name="Ghai R."/>
            <person name="Kavagutti S V."/>
        </authorList>
    </citation>
    <scope>NUCLEOTIDE SEQUENCE</scope>
</reference>
<dbReference type="InterPro" id="IPR016161">
    <property type="entry name" value="Ald_DH/histidinol_DH"/>
</dbReference>
<dbReference type="PANTHER" id="PTHR21256:SF2">
    <property type="entry name" value="HISTIDINE BIOSYNTHESIS TRIFUNCTIONAL PROTEIN"/>
    <property type="match status" value="1"/>
</dbReference>
<sequence length="73" mass="8028">MVGDYISGANHVLPTGRSARFASALRVDTFRKHIHVVRVERSGLERVAPFVAALTEAEELFAHGEAVARRVTQ</sequence>
<name>A0A6J6XLT2_9ZZZZ</name>
<organism evidence="2">
    <name type="scientific">freshwater metagenome</name>
    <dbReference type="NCBI Taxonomy" id="449393"/>
    <lineage>
        <taxon>unclassified sequences</taxon>
        <taxon>metagenomes</taxon>
        <taxon>ecological metagenomes</taxon>
    </lineage>
</organism>
<dbReference type="Pfam" id="PF00815">
    <property type="entry name" value="Histidinol_dh"/>
    <property type="match status" value="1"/>
</dbReference>
<dbReference type="SUPFAM" id="SSF53720">
    <property type="entry name" value="ALDH-like"/>
    <property type="match status" value="1"/>
</dbReference>
<dbReference type="Gene3D" id="1.20.5.1300">
    <property type="match status" value="1"/>
</dbReference>